<evidence type="ECO:0000256" key="1">
    <source>
        <dbReference type="ARBA" id="ARBA00022801"/>
    </source>
</evidence>
<dbReference type="CDD" id="cd03673">
    <property type="entry name" value="NUDIX_Ap6A_hydrolase"/>
    <property type="match status" value="1"/>
</dbReference>
<dbReference type="PROSITE" id="PS51462">
    <property type="entry name" value="NUDIX"/>
    <property type="match status" value="1"/>
</dbReference>
<evidence type="ECO:0000313" key="5">
    <source>
        <dbReference type="Proteomes" id="UP001241848"/>
    </source>
</evidence>
<reference evidence="4 5" key="1">
    <citation type="submission" date="2022-10" db="EMBL/GenBank/DDBJ databases">
        <title>Paenibacillus description and whole genome data of maize root bacterial community.</title>
        <authorList>
            <person name="Marton D."/>
            <person name="Farkas M."/>
            <person name="Cserhati M."/>
        </authorList>
    </citation>
    <scope>NUCLEOTIDE SEQUENCE [LARGE SCALE GENOMIC DNA]</scope>
    <source>
        <strain evidence="4 5">P96</strain>
    </source>
</reference>
<evidence type="ECO:0000256" key="2">
    <source>
        <dbReference type="RuleBase" id="RU003476"/>
    </source>
</evidence>
<evidence type="ECO:0000313" key="4">
    <source>
        <dbReference type="EMBL" id="MDP4096999.1"/>
    </source>
</evidence>
<keyword evidence="5" id="KW-1185">Reference proteome</keyword>
<proteinExistence type="inferred from homology"/>
<dbReference type="InterPro" id="IPR000086">
    <property type="entry name" value="NUDIX_hydrolase_dom"/>
</dbReference>
<dbReference type="InterPro" id="IPR015797">
    <property type="entry name" value="NUDIX_hydrolase-like_dom_sf"/>
</dbReference>
<dbReference type="InterPro" id="IPR051325">
    <property type="entry name" value="Nudix_hydrolase_domain"/>
</dbReference>
<dbReference type="Gene3D" id="3.90.79.10">
    <property type="entry name" value="Nucleoside Triphosphate Pyrophosphohydrolase"/>
    <property type="match status" value="1"/>
</dbReference>
<dbReference type="Pfam" id="PF00293">
    <property type="entry name" value="NUDIX"/>
    <property type="match status" value="1"/>
</dbReference>
<sequence length="146" mass="16451">MTAKKEISAGGVVYRRSEDGALEIQLITDRYGKISLAKGKMEPGETVEQTALREILEETGITGRITDKVDIIAYTYQHAEYGEVDKEVHYYLVEAVDGTLKAQAEEIKGVEWYEPQAAWRRQREDGYDNNDAIVRKGLALLNISVQ</sequence>
<dbReference type="PANTHER" id="PTHR21340:SF0">
    <property type="entry name" value="BIS(5'-NUCLEOSYL)-TETRAPHOSPHATASE [ASYMMETRICAL]"/>
    <property type="match status" value="1"/>
</dbReference>
<dbReference type="EMBL" id="JAPCKK010000014">
    <property type="protein sequence ID" value="MDP4096999.1"/>
    <property type="molecule type" value="Genomic_DNA"/>
</dbReference>
<dbReference type="PRINTS" id="PR00502">
    <property type="entry name" value="NUDIXFAMILY"/>
</dbReference>
<dbReference type="PROSITE" id="PS00893">
    <property type="entry name" value="NUDIX_BOX"/>
    <property type="match status" value="1"/>
</dbReference>
<accession>A0ABT9FQQ7</accession>
<protein>
    <submittedName>
        <fullName evidence="4">NUDIX domain-containing protein</fullName>
    </submittedName>
</protein>
<feature type="domain" description="Nudix hydrolase" evidence="3">
    <location>
        <begin position="4"/>
        <end position="140"/>
    </location>
</feature>
<organism evidence="4 5">
    <name type="scientific">Paenibacillus zeirhizosphaerae</name>
    <dbReference type="NCBI Taxonomy" id="2987519"/>
    <lineage>
        <taxon>Bacteria</taxon>
        <taxon>Bacillati</taxon>
        <taxon>Bacillota</taxon>
        <taxon>Bacilli</taxon>
        <taxon>Bacillales</taxon>
        <taxon>Paenibacillaceae</taxon>
        <taxon>Paenibacillus</taxon>
    </lineage>
</organism>
<dbReference type="RefSeq" id="WP_305754599.1">
    <property type="nucleotide sequence ID" value="NZ_JAPCKK010000014.1"/>
</dbReference>
<comment type="similarity">
    <text evidence="2">Belongs to the Nudix hydrolase family.</text>
</comment>
<dbReference type="SUPFAM" id="SSF55811">
    <property type="entry name" value="Nudix"/>
    <property type="match status" value="1"/>
</dbReference>
<dbReference type="PANTHER" id="PTHR21340">
    <property type="entry name" value="DIADENOSINE 5,5-P1,P4-TETRAPHOSPHATE PYROPHOSPHOHYDROLASE MUTT"/>
    <property type="match status" value="1"/>
</dbReference>
<name>A0ABT9FQQ7_9BACL</name>
<keyword evidence="1 2" id="KW-0378">Hydrolase</keyword>
<evidence type="ECO:0000259" key="3">
    <source>
        <dbReference type="PROSITE" id="PS51462"/>
    </source>
</evidence>
<dbReference type="InterPro" id="IPR020476">
    <property type="entry name" value="Nudix_hydrolase"/>
</dbReference>
<comment type="caution">
    <text evidence="4">The sequence shown here is derived from an EMBL/GenBank/DDBJ whole genome shotgun (WGS) entry which is preliminary data.</text>
</comment>
<dbReference type="InterPro" id="IPR020084">
    <property type="entry name" value="NUDIX_hydrolase_CS"/>
</dbReference>
<gene>
    <name evidence="4" type="ORF">OIN60_09480</name>
</gene>
<dbReference type="Proteomes" id="UP001241848">
    <property type="component" value="Unassembled WGS sequence"/>
</dbReference>